<evidence type="ECO:0000313" key="12">
    <source>
        <dbReference type="Proteomes" id="UP001300012"/>
    </source>
</evidence>
<evidence type="ECO:0000256" key="8">
    <source>
        <dbReference type="ARBA" id="ARBA00022967"/>
    </source>
</evidence>
<dbReference type="Gene3D" id="3.40.50.300">
    <property type="entry name" value="P-loop containing nucleotide triphosphate hydrolases"/>
    <property type="match status" value="1"/>
</dbReference>
<keyword evidence="6" id="KW-0547">Nucleotide-binding</keyword>
<keyword evidence="12" id="KW-1185">Reference proteome</keyword>
<dbReference type="RefSeq" id="WP_258214304.1">
    <property type="nucleotide sequence ID" value="NZ_JANQBD010000011.1"/>
</dbReference>
<dbReference type="InterPro" id="IPR013563">
    <property type="entry name" value="Oligopep_ABC_C"/>
</dbReference>
<evidence type="ECO:0000256" key="4">
    <source>
        <dbReference type="ARBA" id="ARBA00022475"/>
    </source>
</evidence>
<dbReference type="SUPFAM" id="SSF52540">
    <property type="entry name" value="P-loop containing nucleoside triphosphate hydrolases"/>
    <property type="match status" value="1"/>
</dbReference>
<keyword evidence="7 11" id="KW-0067">ATP-binding</keyword>
<evidence type="ECO:0000256" key="1">
    <source>
        <dbReference type="ARBA" id="ARBA00004202"/>
    </source>
</evidence>
<dbReference type="Proteomes" id="UP001300012">
    <property type="component" value="Unassembled WGS sequence"/>
</dbReference>
<dbReference type="Pfam" id="PF00005">
    <property type="entry name" value="ABC_tran"/>
    <property type="match status" value="1"/>
</dbReference>
<dbReference type="CDD" id="cd03257">
    <property type="entry name" value="ABC_NikE_OppD_transporters"/>
    <property type="match status" value="1"/>
</dbReference>
<keyword evidence="8" id="KW-1278">Translocase</keyword>
<dbReference type="InterPro" id="IPR003439">
    <property type="entry name" value="ABC_transporter-like_ATP-bd"/>
</dbReference>
<comment type="subcellular location">
    <subcellularLocation>
        <location evidence="1">Cell membrane</location>
        <topology evidence="1">Peripheral membrane protein</topology>
    </subcellularLocation>
</comment>
<dbReference type="NCBIfam" id="TIGR01727">
    <property type="entry name" value="oligo_HPY"/>
    <property type="match status" value="1"/>
</dbReference>
<evidence type="ECO:0000256" key="9">
    <source>
        <dbReference type="ARBA" id="ARBA00023136"/>
    </source>
</evidence>
<dbReference type="PROSITE" id="PS00211">
    <property type="entry name" value="ABC_TRANSPORTER_1"/>
    <property type="match status" value="1"/>
</dbReference>
<protein>
    <submittedName>
        <fullName evidence="11">ABC transporter ATP-binding protein</fullName>
    </submittedName>
</protein>
<evidence type="ECO:0000313" key="11">
    <source>
        <dbReference type="EMBL" id="MCR8632715.1"/>
    </source>
</evidence>
<dbReference type="PANTHER" id="PTHR43297">
    <property type="entry name" value="OLIGOPEPTIDE TRANSPORT ATP-BINDING PROTEIN APPD"/>
    <property type="match status" value="1"/>
</dbReference>
<dbReference type="EMBL" id="JANQBD010000011">
    <property type="protein sequence ID" value="MCR8632715.1"/>
    <property type="molecule type" value="Genomic_DNA"/>
</dbReference>
<evidence type="ECO:0000256" key="3">
    <source>
        <dbReference type="ARBA" id="ARBA00022448"/>
    </source>
</evidence>
<evidence type="ECO:0000256" key="6">
    <source>
        <dbReference type="ARBA" id="ARBA00022741"/>
    </source>
</evidence>
<dbReference type="SMART" id="SM00382">
    <property type="entry name" value="AAA"/>
    <property type="match status" value="1"/>
</dbReference>
<comment type="caution">
    <text evidence="11">The sequence shown here is derived from an EMBL/GenBank/DDBJ whole genome shotgun (WGS) entry which is preliminary data.</text>
</comment>
<accession>A0ABT1YL78</accession>
<organism evidence="11 12">
    <name type="scientific">Paenibacillus radicis</name>
    <name type="common">ex Xue et al. 2023</name>
    <dbReference type="NCBI Taxonomy" id="2972489"/>
    <lineage>
        <taxon>Bacteria</taxon>
        <taxon>Bacillati</taxon>
        <taxon>Bacillota</taxon>
        <taxon>Bacilli</taxon>
        <taxon>Bacillales</taxon>
        <taxon>Paenibacillaceae</taxon>
        <taxon>Paenibacillus</taxon>
    </lineage>
</organism>
<gene>
    <name evidence="11" type="ORF">NV381_16040</name>
</gene>
<dbReference type="InterPro" id="IPR017871">
    <property type="entry name" value="ABC_transporter-like_CS"/>
</dbReference>
<dbReference type="InterPro" id="IPR050388">
    <property type="entry name" value="ABC_Ni/Peptide_Import"/>
</dbReference>
<evidence type="ECO:0000256" key="5">
    <source>
        <dbReference type="ARBA" id="ARBA00022519"/>
    </source>
</evidence>
<keyword evidence="9" id="KW-0472">Membrane</keyword>
<keyword evidence="4" id="KW-1003">Cell membrane</keyword>
<dbReference type="PROSITE" id="PS50893">
    <property type="entry name" value="ABC_TRANSPORTER_2"/>
    <property type="match status" value="1"/>
</dbReference>
<reference evidence="11 12" key="1">
    <citation type="submission" date="2022-08" db="EMBL/GenBank/DDBJ databases">
        <title>Paenibacillus endoradicis sp. nov., Paenibacillus radicibacter sp. nov and Paenibacillus pararadicis sp. nov., three cold-adapted plant growth-promoting bacteria isolated from root of Larix gmelinii in Great Khingan.</title>
        <authorList>
            <person name="Xue H."/>
        </authorList>
    </citation>
    <scope>NUCLEOTIDE SEQUENCE [LARGE SCALE GENOMIC DNA]</scope>
    <source>
        <strain evidence="11 12">N5-1-1-5</strain>
    </source>
</reference>
<feature type="domain" description="ABC transporter" evidence="10">
    <location>
        <begin position="2"/>
        <end position="264"/>
    </location>
</feature>
<proteinExistence type="inferred from homology"/>
<dbReference type="InterPro" id="IPR027417">
    <property type="entry name" value="P-loop_NTPase"/>
</dbReference>
<evidence type="ECO:0000256" key="7">
    <source>
        <dbReference type="ARBA" id="ARBA00022840"/>
    </source>
</evidence>
<evidence type="ECO:0000259" key="10">
    <source>
        <dbReference type="PROSITE" id="PS50893"/>
    </source>
</evidence>
<sequence length="343" mass="37943">MLEIKNLTIGYATAGGVVKAVKEVNFSVKPGQIVGLVGESGCGKSTALFSIMGLIKSPGKIMDGEIVYNGHNLASQTPDQWRSIRGKEIAMIFQDPMTTLNPAFRVGKQIHEVLQTHRVIEPEKKGWLERFKLRHKEKERVLTLMREVGISAPEQRYEAYPHQFSGGMQQRILIAMGLACNPKLLLADEPTTALDVTIQAQILDLLKRINKEHGTSMIIVTHDLGMAAEFCHEVAVMYAGQIVERGPTELLIANPKHPYTKGLLQSIPRITKTRQRIEPIPGTVVDLAKLGDECAFRARCSYASDDCSNAVTMTQISEEHQVRCVLYERGSEASGIQQAAAHF</sequence>
<dbReference type="PANTHER" id="PTHR43297:SF14">
    <property type="entry name" value="ATPASE AAA-TYPE CORE DOMAIN-CONTAINING PROTEIN"/>
    <property type="match status" value="1"/>
</dbReference>
<comment type="similarity">
    <text evidence="2">Belongs to the ABC transporter superfamily.</text>
</comment>
<evidence type="ECO:0000256" key="2">
    <source>
        <dbReference type="ARBA" id="ARBA00005417"/>
    </source>
</evidence>
<dbReference type="GO" id="GO:0005524">
    <property type="term" value="F:ATP binding"/>
    <property type="evidence" value="ECO:0007669"/>
    <property type="project" value="UniProtKB-KW"/>
</dbReference>
<dbReference type="InterPro" id="IPR003593">
    <property type="entry name" value="AAA+_ATPase"/>
</dbReference>
<name>A0ABT1YL78_9BACL</name>
<keyword evidence="3" id="KW-0813">Transport</keyword>
<keyword evidence="5" id="KW-0997">Cell inner membrane</keyword>
<dbReference type="Pfam" id="PF08352">
    <property type="entry name" value="oligo_HPY"/>
    <property type="match status" value="1"/>
</dbReference>